<evidence type="ECO:0000256" key="5">
    <source>
        <dbReference type="ARBA" id="ARBA00023163"/>
    </source>
</evidence>
<evidence type="ECO:0000256" key="1">
    <source>
        <dbReference type="ARBA" id="ARBA00004123"/>
    </source>
</evidence>
<dbReference type="SMART" id="SM00717">
    <property type="entry name" value="SANT"/>
    <property type="match status" value="2"/>
</dbReference>
<dbReference type="AlphaFoldDB" id="A0ABD1LAH3"/>
<dbReference type="GO" id="GO:0005634">
    <property type="term" value="C:nucleus"/>
    <property type="evidence" value="ECO:0007669"/>
    <property type="project" value="UniProtKB-SubCell"/>
</dbReference>
<dbReference type="InterPro" id="IPR009057">
    <property type="entry name" value="Homeodomain-like_sf"/>
</dbReference>
<dbReference type="Pfam" id="PF13921">
    <property type="entry name" value="Myb_DNA-bind_6"/>
    <property type="match status" value="1"/>
</dbReference>
<keyword evidence="5" id="KW-0804">Transcription</keyword>
<reference evidence="9 10" key="1">
    <citation type="submission" date="2024-08" db="EMBL/GenBank/DDBJ databases">
        <title>Insights into the chromosomal genome structure of Flemingia macrophylla.</title>
        <authorList>
            <person name="Ding Y."/>
            <person name="Zhao Y."/>
            <person name="Bi W."/>
            <person name="Wu M."/>
            <person name="Zhao G."/>
            <person name="Gong Y."/>
            <person name="Li W."/>
            <person name="Zhang P."/>
        </authorList>
    </citation>
    <scope>NUCLEOTIDE SEQUENCE [LARGE SCALE GENOMIC DNA]</scope>
    <source>
        <strain evidence="9">DYQJB</strain>
        <tissue evidence="9">Leaf</tissue>
    </source>
</reference>
<proteinExistence type="predicted"/>
<dbReference type="Gene3D" id="1.10.10.60">
    <property type="entry name" value="Homeodomain-like"/>
    <property type="match status" value="2"/>
</dbReference>
<accession>A0ABD1LAH3</accession>
<dbReference type="PANTHER" id="PTHR45614:SF259">
    <property type="entry name" value="MYB DOMAIN PROTEIN 89-RELATED"/>
    <property type="match status" value="1"/>
</dbReference>
<evidence type="ECO:0000256" key="6">
    <source>
        <dbReference type="ARBA" id="ARBA00023242"/>
    </source>
</evidence>
<dbReference type="PROSITE" id="PS51294">
    <property type="entry name" value="HTH_MYB"/>
    <property type="match status" value="2"/>
</dbReference>
<dbReference type="EMBL" id="JBGMDY010000010">
    <property type="protein sequence ID" value="KAL2320532.1"/>
    <property type="molecule type" value="Genomic_DNA"/>
</dbReference>
<name>A0ABD1LAH3_9FABA</name>
<keyword evidence="4" id="KW-0238">DNA-binding</keyword>
<keyword evidence="6" id="KW-0539">Nucleus</keyword>
<protein>
    <submittedName>
        <fullName evidence="9">Uncharacterized protein</fullName>
    </submittedName>
</protein>
<dbReference type="GO" id="GO:0003677">
    <property type="term" value="F:DNA binding"/>
    <property type="evidence" value="ECO:0007669"/>
    <property type="project" value="UniProtKB-KW"/>
</dbReference>
<comment type="subcellular location">
    <subcellularLocation>
        <location evidence="1">Nucleus</location>
    </subcellularLocation>
</comment>
<dbReference type="PROSITE" id="PS50090">
    <property type="entry name" value="MYB_LIKE"/>
    <property type="match status" value="2"/>
</dbReference>
<feature type="domain" description="HTH myb-type" evidence="8">
    <location>
        <begin position="146"/>
        <end position="200"/>
    </location>
</feature>
<dbReference type="CDD" id="cd00167">
    <property type="entry name" value="SANT"/>
    <property type="match status" value="2"/>
</dbReference>
<dbReference type="InterPro" id="IPR017930">
    <property type="entry name" value="Myb_dom"/>
</dbReference>
<dbReference type="InterPro" id="IPR001005">
    <property type="entry name" value="SANT/Myb"/>
</dbReference>
<keyword evidence="10" id="KW-1185">Reference proteome</keyword>
<evidence type="ECO:0000313" key="9">
    <source>
        <dbReference type="EMBL" id="KAL2320532.1"/>
    </source>
</evidence>
<feature type="domain" description="Myb-like" evidence="7">
    <location>
        <begin position="99"/>
        <end position="145"/>
    </location>
</feature>
<comment type="caution">
    <text evidence="9">The sequence shown here is derived from an EMBL/GenBank/DDBJ whole genome shotgun (WGS) entry which is preliminary data.</text>
</comment>
<evidence type="ECO:0000256" key="3">
    <source>
        <dbReference type="ARBA" id="ARBA00023015"/>
    </source>
</evidence>
<evidence type="ECO:0000256" key="2">
    <source>
        <dbReference type="ARBA" id="ARBA00022737"/>
    </source>
</evidence>
<feature type="domain" description="Myb-like" evidence="7">
    <location>
        <begin position="146"/>
        <end position="196"/>
    </location>
</feature>
<evidence type="ECO:0000256" key="4">
    <source>
        <dbReference type="ARBA" id="ARBA00023125"/>
    </source>
</evidence>
<gene>
    <name evidence="9" type="ORF">Fmac_029501</name>
</gene>
<evidence type="ECO:0000313" key="10">
    <source>
        <dbReference type="Proteomes" id="UP001603857"/>
    </source>
</evidence>
<dbReference type="InterPro" id="IPR050560">
    <property type="entry name" value="MYB_TF"/>
</dbReference>
<dbReference type="SUPFAM" id="SSF46689">
    <property type="entry name" value="Homeodomain-like"/>
    <property type="match status" value="1"/>
</dbReference>
<keyword evidence="2" id="KW-0677">Repeat</keyword>
<keyword evidence="3" id="KW-0805">Transcription regulation</keyword>
<sequence>MGSQHFSNVGQGFSGNMGFFPSLFVGSQGPTLSTGPKSEMGLQILSPSVSQPQEGMGTRRMISDEGVENKNLCLKLGDEVEEVKGSASGKNGLTKLCARGHWRPAEDEKLKDLVAQYGPQNWNLIAEHLEGRSGKSCRLRWFNQLDPRINRRSFSEEEEDRLLAAHKMYGNKWAMIARLFPGRTDNAVKNHWHVIMARRQREQSSNVYRRRKPTINEALPKGNLSLTLSNNAASESTISSTIDESASTCTNPSLTPSSVKPTPFGFFDQPGSAQNRQPFGSFMGTCLLGPPPLRQSREGGVARGDVTFNKYFGAWKAEAVGKVMGVDHSNFSDGNSEASVSESVATNRSNFSISEESETVGDKINMPFIDFLGVGAT</sequence>
<organism evidence="9 10">
    <name type="scientific">Flemingia macrophylla</name>
    <dbReference type="NCBI Taxonomy" id="520843"/>
    <lineage>
        <taxon>Eukaryota</taxon>
        <taxon>Viridiplantae</taxon>
        <taxon>Streptophyta</taxon>
        <taxon>Embryophyta</taxon>
        <taxon>Tracheophyta</taxon>
        <taxon>Spermatophyta</taxon>
        <taxon>Magnoliopsida</taxon>
        <taxon>eudicotyledons</taxon>
        <taxon>Gunneridae</taxon>
        <taxon>Pentapetalae</taxon>
        <taxon>rosids</taxon>
        <taxon>fabids</taxon>
        <taxon>Fabales</taxon>
        <taxon>Fabaceae</taxon>
        <taxon>Papilionoideae</taxon>
        <taxon>50 kb inversion clade</taxon>
        <taxon>NPAAA clade</taxon>
        <taxon>indigoferoid/millettioid clade</taxon>
        <taxon>Phaseoleae</taxon>
        <taxon>Flemingia</taxon>
    </lineage>
</organism>
<dbReference type="PANTHER" id="PTHR45614">
    <property type="entry name" value="MYB PROTEIN-RELATED"/>
    <property type="match status" value="1"/>
</dbReference>
<evidence type="ECO:0000259" key="8">
    <source>
        <dbReference type="PROSITE" id="PS51294"/>
    </source>
</evidence>
<dbReference type="FunFam" id="1.10.10.60:FF:000060">
    <property type="entry name" value="MYB transcription factor"/>
    <property type="match status" value="1"/>
</dbReference>
<feature type="domain" description="HTH myb-type" evidence="8">
    <location>
        <begin position="99"/>
        <end position="145"/>
    </location>
</feature>
<dbReference type="Proteomes" id="UP001603857">
    <property type="component" value="Unassembled WGS sequence"/>
</dbReference>
<evidence type="ECO:0000259" key="7">
    <source>
        <dbReference type="PROSITE" id="PS50090"/>
    </source>
</evidence>